<dbReference type="PANTHER" id="PTHR45663:SF11">
    <property type="entry name" value="GEO12009P1"/>
    <property type="match status" value="1"/>
</dbReference>
<protein>
    <recommendedName>
        <fullName evidence="7">Thioredoxin</fullName>
    </recommendedName>
</protein>
<organism evidence="9 10">
    <name type="scientific">Arenimonas metalli CF5-1</name>
    <dbReference type="NCBI Taxonomy" id="1384056"/>
    <lineage>
        <taxon>Bacteria</taxon>
        <taxon>Pseudomonadati</taxon>
        <taxon>Pseudomonadota</taxon>
        <taxon>Gammaproteobacteria</taxon>
        <taxon>Lysobacterales</taxon>
        <taxon>Lysobacteraceae</taxon>
        <taxon>Arenimonas</taxon>
    </lineage>
</organism>
<dbReference type="NCBIfam" id="NF008229">
    <property type="entry name" value="PRK10996.1"/>
    <property type="match status" value="1"/>
</dbReference>
<dbReference type="InterPro" id="IPR005746">
    <property type="entry name" value="Thioredoxin"/>
</dbReference>
<dbReference type="PROSITE" id="PS51352">
    <property type="entry name" value="THIOREDOXIN_2"/>
    <property type="match status" value="1"/>
</dbReference>
<dbReference type="RefSeq" id="WP_034214637.1">
    <property type="nucleotide sequence ID" value="NZ_AVCK01000055.1"/>
</dbReference>
<evidence type="ECO:0000256" key="1">
    <source>
        <dbReference type="ARBA" id="ARBA00008987"/>
    </source>
</evidence>
<dbReference type="InterPro" id="IPR036249">
    <property type="entry name" value="Thioredoxin-like_sf"/>
</dbReference>
<name>A0A091AS97_9GAMM</name>
<dbReference type="PROSITE" id="PS00194">
    <property type="entry name" value="THIOREDOXIN_1"/>
    <property type="match status" value="1"/>
</dbReference>
<dbReference type="GO" id="GO:0046872">
    <property type="term" value="F:metal ion binding"/>
    <property type="evidence" value="ECO:0007669"/>
    <property type="project" value="UniProtKB-KW"/>
</dbReference>
<dbReference type="PATRIC" id="fig|1384056.3.peg.2398"/>
<comment type="similarity">
    <text evidence="1">Belongs to the thioredoxin family.</text>
</comment>
<dbReference type="Gene3D" id="3.40.30.10">
    <property type="entry name" value="Glutaredoxin"/>
    <property type="match status" value="1"/>
</dbReference>
<dbReference type="Proteomes" id="UP000029393">
    <property type="component" value="Unassembled WGS sequence"/>
</dbReference>
<dbReference type="CDD" id="cd02947">
    <property type="entry name" value="TRX_family"/>
    <property type="match status" value="1"/>
</dbReference>
<dbReference type="GO" id="GO:0015035">
    <property type="term" value="F:protein-disulfide reductase activity"/>
    <property type="evidence" value="ECO:0007669"/>
    <property type="project" value="UniProtKB-UniRule"/>
</dbReference>
<dbReference type="InterPro" id="IPR013766">
    <property type="entry name" value="Thioredoxin_domain"/>
</dbReference>
<evidence type="ECO:0000259" key="8">
    <source>
        <dbReference type="PROSITE" id="PS51352"/>
    </source>
</evidence>
<evidence type="ECO:0000256" key="5">
    <source>
        <dbReference type="ARBA" id="ARBA00023157"/>
    </source>
</evidence>
<sequence>MTDNLVLACPHCHGMNRVPQARLGEGPTCGHCRLPLFSGKPMTLGVDDFRIHADRSELPLLVDFWAPWCGPCQMMAPHFERAAAMLEPQVRLAKVDTQAQPTLGQRYNIRSIPTLVLFHAGREIARQSGAMDASNIVRWTRQQLGA</sequence>
<dbReference type="AlphaFoldDB" id="A0A091AS97"/>
<comment type="caution">
    <text evidence="9">The sequence shown here is derived from an EMBL/GenBank/DDBJ whole genome shotgun (WGS) entry which is preliminary data.</text>
</comment>
<keyword evidence="2" id="KW-0813">Transport</keyword>
<dbReference type="PANTHER" id="PTHR45663">
    <property type="entry name" value="GEO12009P1"/>
    <property type="match status" value="1"/>
</dbReference>
<dbReference type="PRINTS" id="PR00421">
    <property type="entry name" value="THIOREDOXIN"/>
</dbReference>
<keyword evidence="10" id="KW-1185">Reference proteome</keyword>
<dbReference type="STRING" id="1384056.N787_04390"/>
<evidence type="ECO:0000313" key="9">
    <source>
        <dbReference type="EMBL" id="KFN42012.1"/>
    </source>
</evidence>
<proteinExistence type="inferred from homology"/>
<dbReference type="InterPro" id="IPR049299">
    <property type="entry name" value="Thio2_N"/>
</dbReference>
<evidence type="ECO:0000313" key="10">
    <source>
        <dbReference type="Proteomes" id="UP000029393"/>
    </source>
</evidence>
<dbReference type="SUPFAM" id="SSF52833">
    <property type="entry name" value="Thioredoxin-like"/>
    <property type="match status" value="1"/>
</dbReference>
<dbReference type="GO" id="GO:0045454">
    <property type="term" value="P:cell redox homeostasis"/>
    <property type="evidence" value="ECO:0007669"/>
    <property type="project" value="TreeGrafter"/>
</dbReference>
<dbReference type="Pfam" id="PF00085">
    <property type="entry name" value="Thioredoxin"/>
    <property type="match status" value="1"/>
</dbReference>
<keyword evidence="4" id="KW-0249">Electron transport</keyword>
<accession>A0A091AS97</accession>
<dbReference type="NCBIfam" id="TIGR01068">
    <property type="entry name" value="thioredoxin"/>
    <property type="match status" value="1"/>
</dbReference>
<dbReference type="Gene3D" id="2.30.30.380">
    <property type="entry name" value="Zn-finger domain of Sec23/24"/>
    <property type="match status" value="1"/>
</dbReference>
<dbReference type="Pfam" id="PF21352">
    <property type="entry name" value="Zn_ribbon_Thio2"/>
    <property type="match status" value="1"/>
</dbReference>
<reference evidence="9 10" key="1">
    <citation type="submission" date="2013-09" db="EMBL/GenBank/DDBJ databases">
        <title>Genome sequencing of Arenimonas metalli.</title>
        <authorList>
            <person name="Chen F."/>
            <person name="Wang G."/>
        </authorList>
    </citation>
    <scope>NUCLEOTIDE SEQUENCE [LARGE SCALE GENOMIC DNA]</scope>
    <source>
        <strain evidence="9 10">CF5-1</strain>
    </source>
</reference>
<keyword evidence="5" id="KW-1015">Disulfide bond</keyword>
<dbReference type="OrthoDB" id="9790390at2"/>
<evidence type="ECO:0000256" key="4">
    <source>
        <dbReference type="ARBA" id="ARBA00022982"/>
    </source>
</evidence>
<evidence type="ECO:0000256" key="6">
    <source>
        <dbReference type="ARBA" id="ARBA00023284"/>
    </source>
</evidence>
<evidence type="ECO:0000256" key="3">
    <source>
        <dbReference type="ARBA" id="ARBA00022723"/>
    </source>
</evidence>
<gene>
    <name evidence="9" type="ORF">N787_04390</name>
</gene>
<feature type="domain" description="Thioredoxin" evidence="8">
    <location>
        <begin position="23"/>
        <end position="145"/>
    </location>
</feature>
<dbReference type="InterPro" id="IPR017937">
    <property type="entry name" value="Thioredoxin_CS"/>
</dbReference>
<evidence type="ECO:0000256" key="2">
    <source>
        <dbReference type="ARBA" id="ARBA00022448"/>
    </source>
</evidence>
<keyword evidence="6" id="KW-0676">Redox-active center</keyword>
<keyword evidence="3" id="KW-0479">Metal-binding</keyword>
<dbReference type="eggNOG" id="COG0526">
    <property type="taxonomic scope" value="Bacteria"/>
</dbReference>
<dbReference type="EMBL" id="AVCK01000055">
    <property type="protein sequence ID" value="KFN42012.1"/>
    <property type="molecule type" value="Genomic_DNA"/>
</dbReference>
<evidence type="ECO:0000256" key="7">
    <source>
        <dbReference type="NCBIfam" id="TIGR01068"/>
    </source>
</evidence>
<dbReference type="GO" id="GO:0005829">
    <property type="term" value="C:cytosol"/>
    <property type="evidence" value="ECO:0007669"/>
    <property type="project" value="TreeGrafter"/>
</dbReference>